<dbReference type="InterPro" id="IPR035669">
    <property type="entry name" value="SGNH_plant_lipase-like"/>
</dbReference>
<protein>
    <submittedName>
        <fullName evidence="4">Type I-1 GDSL lipase</fullName>
    </submittedName>
</protein>
<dbReference type="Proteomes" id="UP000245207">
    <property type="component" value="Unassembled WGS sequence"/>
</dbReference>
<dbReference type="SUPFAM" id="SSF52266">
    <property type="entry name" value="SGNH hydrolase"/>
    <property type="match status" value="1"/>
</dbReference>
<dbReference type="AlphaFoldDB" id="A0A2U1KWR5"/>
<proteinExistence type="inferred from homology"/>
<dbReference type="OrthoDB" id="1600564at2759"/>
<evidence type="ECO:0000256" key="3">
    <source>
        <dbReference type="SAM" id="SignalP"/>
    </source>
</evidence>
<evidence type="ECO:0000313" key="5">
    <source>
        <dbReference type="Proteomes" id="UP000245207"/>
    </source>
</evidence>
<dbReference type="CDD" id="cd01837">
    <property type="entry name" value="SGNH_plant_lipase_like"/>
    <property type="match status" value="1"/>
</dbReference>
<dbReference type="GO" id="GO:0016298">
    <property type="term" value="F:lipase activity"/>
    <property type="evidence" value="ECO:0007669"/>
    <property type="project" value="TreeGrafter"/>
</dbReference>
<dbReference type="InterPro" id="IPR044552">
    <property type="entry name" value="GLIP1-5/GLL25"/>
</dbReference>
<dbReference type="PANTHER" id="PTHR45966">
    <property type="entry name" value="GDSL-LIKE LIPASE/ACYLHYDROLASE"/>
    <property type="match status" value="1"/>
</dbReference>
<dbReference type="InterPro" id="IPR036514">
    <property type="entry name" value="SGNH_hydro_sf"/>
</dbReference>
<organism evidence="4 5">
    <name type="scientific">Artemisia annua</name>
    <name type="common">Sweet wormwood</name>
    <dbReference type="NCBI Taxonomy" id="35608"/>
    <lineage>
        <taxon>Eukaryota</taxon>
        <taxon>Viridiplantae</taxon>
        <taxon>Streptophyta</taxon>
        <taxon>Embryophyta</taxon>
        <taxon>Tracheophyta</taxon>
        <taxon>Spermatophyta</taxon>
        <taxon>Magnoliopsida</taxon>
        <taxon>eudicotyledons</taxon>
        <taxon>Gunneridae</taxon>
        <taxon>Pentapetalae</taxon>
        <taxon>asterids</taxon>
        <taxon>campanulids</taxon>
        <taxon>Asterales</taxon>
        <taxon>Asteraceae</taxon>
        <taxon>Asteroideae</taxon>
        <taxon>Anthemideae</taxon>
        <taxon>Artemisiinae</taxon>
        <taxon>Artemisia</taxon>
    </lineage>
</organism>
<dbReference type="EMBL" id="PKPP01013236">
    <property type="protein sequence ID" value="PWA41198.1"/>
    <property type="molecule type" value="Genomic_DNA"/>
</dbReference>
<name>A0A2U1KWR5_ARTAN</name>
<evidence type="ECO:0000256" key="2">
    <source>
        <dbReference type="ARBA" id="ARBA00022729"/>
    </source>
</evidence>
<sequence length="348" mass="38550">MAIASSKLGALVFVAVLCLSLPTGCLSSQQAALFVFGDSLFDPGNNHHINTTADFQANFWPYGQSYFSLPTGRFSDGRLIPDFIAEYASLPLIPAYLEPNNDFTHGVNFASGGAGALIESHAGLKNLGDTKSKQLLSNAVYLFSCGGNDYQSPFYPYTREQYVDLVIRNMTKVIKAIYEKGGREFGVLTAPLIGCWPGIRIRQPGNTCNTEIDELTRLHNQALAKRLEHLEKKLEGFMYAKFDISTAISNRMKSPSKYGFKEGERACCGSGPFGGIYSCGGMRGIKEFELCENATEYLFFDCFHPNELASRQFAEMFWDGDSMVTQPYNMKSLFEGKPSTNFLPNDEL</sequence>
<dbReference type="STRING" id="35608.A0A2U1KWR5"/>
<keyword evidence="2 3" id="KW-0732">Signal</keyword>
<dbReference type="Gene3D" id="3.40.50.1110">
    <property type="entry name" value="SGNH hydrolase"/>
    <property type="match status" value="1"/>
</dbReference>
<feature type="signal peptide" evidence="3">
    <location>
        <begin position="1"/>
        <end position="27"/>
    </location>
</feature>
<accession>A0A2U1KWR5</accession>
<feature type="chain" id="PRO_5015508692" evidence="3">
    <location>
        <begin position="28"/>
        <end position="348"/>
    </location>
</feature>
<keyword evidence="5" id="KW-1185">Reference proteome</keyword>
<dbReference type="Pfam" id="PF00657">
    <property type="entry name" value="Lipase_GDSL"/>
    <property type="match status" value="1"/>
</dbReference>
<comment type="caution">
    <text evidence="4">The sequence shown here is derived from an EMBL/GenBank/DDBJ whole genome shotgun (WGS) entry which is preliminary data.</text>
</comment>
<gene>
    <name evidence="4" type="ORF">CTI12_AA555800</name>
</gene>
<evidence type="ECO:0000256" key="1">
    <source>
        <dbReference type="ARBA" id="ARBA00008668"/>
    </source>
</evidence>
<evidence type="ECO:0000313" key="4">
    <source>
        <dbReference type="EMBL" id="PWA41198.1"/>
    </source>
</evidence>
<comment type="similarity">
    <text evidence="1">Belongs to the 'GDSL' lipolytic enzyme family.</text>
</comment>
<reference evidence="4 5" key="1">
    <citation type="journal article" date="2018" name="Mol. Plant">
        <title>The genome of Artemisia annua provides insight into the evolution of Asteraceae family and artemisinin biosynthesis.</title>
        <authorList>
            <person name="Shen Q."/>
            <person name="Zhang L."/>
            <person name="Liao Z."/>
            <person name="Wang S."/>
            <person name="Yan T."/>
            <person name="Shi P."/>
            <person name="Liu M."/>
            <person name="Fu X."/>
            <person name="Pan Q."/>
            <person name="Wang Y."/>
            <person name="Lv Z."/>
            <person name="Lu X."/>
            <person name="Zhang F."/>
            <person name="Jiang W."/>
            <person name="Ma Y."/>
            <person name="Chen M."/>
            <person name="Hao X."/>
            <person name="Li L."/>
            <person name="Tang Y."/>
            <person name="Lv G."/>
            <person name="Zhou Y."/>
            <person name="Sun X."/>
            <person name="Brodelius P.E."/>
            <person name="Rose J.K.C."/>
            <person name="Tang K."/>
        </authorList>
    </citation>
    <scope>NUCLEOTIDE SEQUENCE [LARGE SCALE GENOMIC DNA]</scope>
    <source>
        <strain evidence="5">cv. Huhao1</strain>
        <tissue evidence="4">Leaf</tissue>
    </source>
</reference>
<dbReference type="PANTHER" id="PTHR45966:SF1">
    <property type="entry name" value="GDSL ESTERASE_LIPASE 1-RELATED"/>
    <property type="match status" value="1"/>
</dbReference>
<dbReference type="InterPro" id="IPR001087">
    <property type="entry name" value="GDSL"/>
</dbReference>